<organism evidence="2 3">
    <name type="scientific">Bacillus salipaludis</name>
    <dbReference type="NCBI Taxonomy" id="2547811"/>
    <lineage>
        <taxon>Bacteria</taxon>
        <taxon>Bacillati</taxon>
        <taxon>Bacillota</taxon>
        <taxon>Bacilli</taxon>
        <taxon>Bacillales</taxon>
        <taxon>Bacillaceae</taxon>
        <taxon>Bacillus</taxon>
    </lineage>
</organism>
<accession>A0ABW8RFP0</accession>
<evidence type="ECO:0000313" key="3">
    <source>
        <dbReference type="Proteomes" id="UP001623041"/>
    </source>
</evidence>
<evidence type="ECO:0000313" key="2">
    <source>
        <dbReference type="EMBL" id="MFK9092246.1"/>
    </source>
</evidence>
<keyword evidence="3" id="KW-1185">Reference proteome</keyword>
<comment type="caution">
    <text evidence="2">The sequence shown here is derived from an EMBL/GenBank/DDBJ whole genome shotgun (WGS) entry which is preliminary data.</text>
</comment>
<dbReference type="EMBL" id="JBJHQH010000008">
    <property type="protein sequence ID" value="MFK9092246.1"/>
    <property type="molecule type" value="Genomic_DNA"/>
</dbReference>
<gene>
    <name evidence="2" type="ORF">ACJEBI_12225</name>
</gene>
<evidence type="ECO:0000256" key="1">
    <source>
        <dbReference type="SAM" id="Phobius"/>
    </source>
</evidence>
<evidence type="ECO:0008006" key="4">
    <source>
        <dbReference type="Google" id="ProtNLM"/>
    </source>
</evidence>
<keyword evidence="1" id="KW-0472">Membrane</keyword>
<reference evidence="2 3" key="1">
    <citation type="submission" date="2024-11" db="EMBL/GenBank/DDBJ databases">
        <authorList>
            <person name="Lucas J.A."/>
        </authorList>
    </citation>
    <scope>NUCLEOTIDE SEQUENCE [LARGE SCALE GENOMIC DNA]</scope>
    <source>
        <strain evidence="2 3">Z 5.4</strain>
    </source>
</reference>
<proteinExistence type="predicted"/>
<name>A0ABW8RFP0_9BACI</name>
<keyword evidence="1" id="KW-0812">Transmembrane</keyword>
<sequence>MNLFVNILAIAIFGILAVSLLFTLSVARQQKTVEGELDKKIAKPVQSNVYVKNPIFLAYGIFFALLLFIILFVAITF</sequence>
<protein>
    <recommendedName>
        <fullName evidence="4">DUF3899 domain-containing protein</fullName>
    </recommendedName>
</protein>
<dbReference type="RefSeq" id="WP_402962267.1">
    <property type="nucleotide sequence ID" value="NZ_JBJHQH010000008.1"/>
</dbReference>
<keyword evidence="1" id="KW-1133">Transmembrane helix</keyword>
<dbReference type="Proteomes" id="UP001623041">
    <property type="component" value="Unassembled WGS sequence"/>
</dbReference>
<feature type="transmembrane region" description="Helical" evidence="1">
    <location>
        <begin position="56"/>
        <end position="75"/>
    </location>
</feature>